<keyword evidence="3" id="KW-0472">Membrane</keyword>
<dbReference type="AlphaFoldDB" id="A0A0T5NR75"/>
<keyword evidence="4" id="KW-0969">Cilium</keyword>
<feature type="region of interest" description="Disordered" evidence="2">
    <location>
        <begin position="1"/>
        <end position="25"/>
    </location>
</feature>
<dbReference type="SUPFAM" id="SSF160544">
    <property type="entry name" value="EscU C-terminal domain-like"/>
    <property type="match status" value="1"/>
</dbReference>
<dbReference type="PANTHER" id="PTHR30531">
    <property type="entry name" value="FLAGELLAR BIOSYNTHETIC PROTEIN FLHB"/>
    <property type="match status" value="1"/>
</dbReference>
<keyword evidence="5" id="KW-1185">Reference proteome</keyword>
<evidence type="ECO:0000313" key="4">
    <source>
        <dbReference type="EMBL" id="KRS11308.1"/>
    </source>
</evidence>
<reference evidence="4 5" key="1">
    <citation type="submission" date="2015-04" db="EMBL/GenBank/DDBJ databases">
        <title>The draft genome sequence of Roseovarius sp.R12b.</title>
        <authorList>
            <person name="Li G."/>
            <person name="Lai Q."/>
            <person name="Shao Z."/>
            <person name="Yan P."/>
        </authorList>
    </citation>
    <scope>NUCLEOTIDE SEQUENCE [LARGE SCALE GENOMIC DNA]</scope>
    <source>
        <strain evidence="4 5">R12B</strain>
    </source>
</reference>
<dbReference type="Proteomes" id="UP000051295">
    <property type="component" value="Unassembled WGS sequence"/>
</dbReference>
<protein>
    <submittedName>
        <fullName evidence="4">Flagellar biosynthesis protein FlhB</fullName>
    </submittedName>
</protein>
<comment type="caution">
    <text evidence="4">The sequence shown here is derived from an EMBL/GenBank/DDBJ whole genome shotgun (WGS) entry which is preliminary data.</text>
</comment>
<proteinExistence type="inferred from homology"/>
<dbReference type="GO" id="GO:0005886">
    <property type="term" value="C:plasma membrane"/>
    <property type="evidence" value="ECO:0007669"/>
    <property type="project" value="TreeGrafter"/>
</dbReference>
<accession>A0A0T5NR75</accession>
<keyword evidence="4" id="KW-0282">Flagellum</keyword>
<feature type="region of interest" description="Disordered" evidence="2">
    <location>
        <begin position="225"/>
        <end position="248"/>
    </location>
</feature>
<gene>
    <name evidence="4" type="ORF">XM53_17165</name>
</gene>
<evidence type="ECO:0000256" key="3">
    <source>
        <dbReference type="SAM" id="Phobius"/>
    </source>
</evidence>
<dbReference type="RefSeq" id="WP_057795533.1">
    <property type="nucleotide sequence ID" value="NZ_LAXJ01000020.1"/>
</dbReference>
<feature type="transmembrane region" description="Helical" evidence="3">
    <location>
        <begin position="87"/>
        <end position="114"/>
    </location>
</feature>
<evidence type="ECO:0000256" key="1">
    <source>
        <dbReference type="ARBA" id="ARBA00010690"/>
    </source>
</evidence>
<dbReference type="Gene3D" id="6.10.250.2080">
    <property type="match status" value="1"/>
</dbReference>
<dbReference type="PANTHER" id="PTHR30531:SF12">
    <property type="entry name" value="FLAGELLAR BIOSYNTHETIC PROTEIN FLHB"/>
    <property type="match status" value="1"/>
</dbReference>
<evidence type="ECO:0000313" key="5">
    <source>
        <dbReference type="Proteomes" id="UP000051295"/>
    </source>
</evidence>
<keyword evidence="4" id="KW-0966">Cell projection</keyword>
<feature type="compositionally biased region" description="Basic and acidic residues" evidence="2">
    <location>
        <begin position="10"/>
        <end position="25"/>
    </location>
</feature>
<dbReference type="OrthoDB" id="9807950at2"/>
<dbReference type="InterPro" id="IPR006135">
    <property type="entry name" value="T3SS_substrate_exporter"/>
</dbReference>
<keyword evidence="3" id="KW-0812">Transmembrane</keyword>
<evidence type="ECO:0000256" key="2">
    <source>
        <dbReference type="SAM" id="MobiDB-lite"/>
    </source>
</evidence>
<dbReference type="InterPro" id="IPR029025">
    <property type="entry name" value="T3SS_substrate_exporter_C"/>
</dbReference>
<comment type="similarity">
    <text evidence="1">Belongs to the type III secretion exporter family.</text>
</comment>
<dbReference type="Pfam" id="PF01312">
    <property type="entry name" value="Bac_export_2"/>
    <property type="match status" value="1"/>
</dbReference>
<dbReference type="Gene3D" id="3.40.1690.10">
    <property type="entry name" value="secretion proteins EscU"/>
    <property type="match status" value="1"/>
</dbReference>
<name>A0A0T5NR75_9RHOB</name>
<dbReference type="STRING" id="1641875.XM53_17165"/>
<dbReference type="PRINTS" id="PR00950">
    <property type="entry name" value="TYPE3IMSPROT"/>
</dbReference>
<organism evidence="4 5">
    <name type="scientific">Roseovarius atlanticus</name>
    <dbReference type="NCBI Taxonomy" id="1641875"/>
    <lineage>
        <taxon>Bacteria</taxon>
        <taxon>Pseudomonadati</taxon>
        <taxon>Pseudomonadota</taxon>
        <taxon>Alphaproteobacteria</taxon>
        <taxon>Rhodobacterales</taxon>
        <taxon>Roseobacteraceae</taxon>
        <taxon>Roseovarius</taxon>
    </lineage>
</organism>
<feature type="transmembrane region" description="Helical" evidence="3">
    <location>
        <begin position="193"/>
        <end position="215"/>
    </location>
</feature>
<keyword evidence="3" id="KW-1133">Transmembrane helix</keyword>
<dbReference type="EMBL" id="LAXJ01000020">
    <property type="protein sequence ID" value="KRS11308.1"/>
    <property type="molecule type" value="Genomic_DNA"/>
</dbReference>
<feature type="compositionally biased region" description="Basic and acidic residues" evidence="2">
    <location>
        <begin position="227"/>
        <end position="248"/>
    </location>
</feature>
<dbReference type="GO" id="GO:0009306">
    <property type="term" value="P:protein secretion"/>
    <property type="evidence" value="ECO:0007669"/>
    <property type="project" value="InterPro"/>
</dbReference>
<feature type="transmembrane region" description="Helical" evidence="3">
    <location>
        <begin position="157"/>
        <end position="173"/>
    </location>
</feature>
<dbReference type="PATRIC" id="fig|1641875.4.peg.1934"/>
<feature type="transmembrane region" description="Helical" evidence="3">
    <location>
        <begin position="38"/>
        <end position="67"/>
    </location>
</feature>
<sequence length="362" mass="39092">MSGSQEDDTEKSHEPTQHKLDEARKKGELARSADLNTAAAYGGFLLAALAIGASSVGSVSTAMMVLLGQAGDFADLVFEGSAAGPVGGLLGTIALGLLAWFLIPAGAALLSVFAQRAFVFAPTKLQPKLSRISPVSNAKNKYGLSGLFEFAKSFAKLFFYSVLLAAYLSFRLPEMAGSLHAEPQVIGALMAKMLIEFLFVVLVIAASIGVVDYLWQSFDHQRKNRMSHREVKEEHKQNEGDPHMKQERRQRATQIASQQMIAEVPGADVVIVNPTHYAVALKWSRLPGAAPICVAKGVDHVALAIRDKAMAHGVPVRSDPPTARAVYAMTQIGDEIDPQHYRAVAAAIRFAEAMRKRARAWS</sequence>